<reference evidence="5 6" key="1">
    <citation type="submission" date="2020-08" db="EMBL/GenBank/DDBJ databases">
        <title>Cohnella phylogeny.</title>
        <authorList>
            <person name="Dunlap C."/>
        </authorList>
    </citation>
    <scope>NUCLEOTIDE SEQUENCE [LARGE SCALE GENOMIC DNA]</scope>
    <source>
        <strain evidence="5 6">DSM 28246</strain>
    </source>
</reference>
<feature type="chain" id="PRO_5038777414" evidence="3">
    <location>
        <begin position="24"/>
        <end position="216"/>
    </location>
</feature>
<protein>
    <submittedName>
        <fullName evidence="5">TlpA family protein disulfide reductase</fullName>
    </submittedName>
</protein>
<gene>
    <name evidence="5" type="ORF">H7C19_05860</name>
</gene>
<comment type="caution">
    <text evidence="5">The sequence shown here is derived from an EMBL/GenBank/DDBJ whole genome shotgun (WGS) entry which is preliminary data.</text>
</comment>
<dbReference type="Pfam" id="PF00578">
    <property type="entry name" value="AhpC-TSA"/>
    <property type="match status" value="1"/>
</dbReference>
<dbReference type="PANTHER" id="PTHR42852:SF13">
    <property type="entry name" value="PROTEIN DIPZ"/>
    <property type="match status" value="1"/>
</dbReference>
<feature type="domain" description="Thioredoxin" evidence="4">
    <location>
        <begin position="74"/>
        <end position="212"/>
    </location>
</feature>
<keyword evidence="1" id="KW-1015">Disulfide bond</keyword>
<evidence type="ECO:0000256" key="1">
    <source>
        <dbReference type="ARBA" id="ARBA00023157"/>
    </source>
</evidence>
<evidence type="ECO:0000313" key="5">
    <source>
        <dbReference type="EMBL" id="MBB6670208.1"/>
    </source>
</evidence>
<name>A0A7X0VEF0_9BACL</name>
<dbReference type="InterPro" id="IPR000866">
    <property type="entry name" value="AhpC/TSA"/>
</dbReference>
<organism evidence="5 6">
    <name type="scientific">Cohnella nanjingensis</name>
    <dbReference type="NCBI Taxonomy" id="1387779"/>
    <lineage>
        <taxon>Bacteria</taxon>
        <taxon>Bacillati</taxon>
        <taxon>Bacillota</taxon>
        <taxon>Bacilli</taxon>
        <taxon>Bacillales</taxon>
        <taxon>Paenibacillaceae</taxon>
        <taxon>Cohnella</taxon>
    </lineage>
</organism>
<keyword evidence="3" id="KW-0732">Signal</keyword>
<feature type="region of interest" description="Disordered" evidence="2">
    <location>
        <begin position="28"/>
        <end position="75"/>
    </location>
</feature>
<dbReference type="AlphaFoldDB" id="A0A7X0VEF0"/>
<dbReference type="InterPro" id="IPR013766">
    <property type="entry name" value="Thioredoxin_domain"/>
</dbReference>
<dbReference type="CDD" id="cd02966">
    <property type="entry name" value="TlpA_like_family"/>
    <property type="match status" value="1"/>
</dbReference>
<dbReference type="SUPFAM" id="SSF52833">
    <property type="entry name" value="Thioredoxin-like"/>
    <property type="match status" value="1"/>
</dbReference>
<dbReference type="GO" id="GO:0016209">
    <property type="term" value="F:antioxidant activity"/>
    <property type="evidence" value="ECO:0007669"/>
    <property type="project" value="InterPro"/>
</dbReference>
<dbReference type="InterPro" id="IPR050553">
    <property type="entry name" value="Thioredoxin_ResA/DsbE_sf"/>
</dbReference>
<dbReference type="EMBL" id="JACJVP010000007">
    <property type="protein sequence ID" value="MBB6670208.1"/>
    <property type="molecule type" value="Genomic_DNA"/>
</dbReference>
<evidence type="ECO:0000259" key="4">
    <source>
        <dbReference type="PROSITE" id="PS51352"/>
    </source>
</evidence>
<evidence type="ECO:0000313" key="6">
    <source>
        <dbReference type="Proteomes" id="UP000547209"/>
    </source>
</evidence>
<proteinExistence type="predicted"/>
<keyword evidence="6" id="KW-1185">Reference proteome</keyword>
<accession>A0A7X0VEF0</accession>
<dbReference type="GO" id="GO:0016491">
    <property type="term" value="F:oxidoreductase activity"/>
    <property type="evidence" value="ECO:0007669"/>
    <property type="project" value="InterPro"/>
</dbReference>
<dbReference type="PROSITE" id="PS51352">
    <property type="entry name" value="THIOREDOXIN_2"/>
    <property type="match status" value="1"/>
</dbReference>
<feature type="signal peptide" evidence="3">
    <location>
        <begin position="1"/>
        <end position="23"/>
    </location>
</feature>
<dbReference type="PANTHER" id="PTHR42852">
    <property type="entry name" value="THIOL:DISULFIDE INTERCHANGE PROTEIN DSBE"/>
    <property type="match status" value="1"/>
</dbReference>
<sequence>MKKKIILLAAVLLLMAAAQYVTSRYQPDEKGSAAAPPPSAASGASADSPSVNGVSAAPDANRQSEEAPAAAASAPDRVPAAPFTLTDLDGNSVSLADLRGKRVYLNFWTTWCKYCKKEMPAMEQVYRDYKEEGLVMLAVDMGESGKKAASYINDNGYTFPVLLDEDKRASEAYQVTSIPVTVLVDPDGRIAYRRIGAMKEEQMREAIEAWLPRAEE</sequence>
<evidence type="ECO:0000256" key="2">
    <source>
        <dbReference type="SAM" id="MobiDB-lite"/>
    </source>
</evidence>
<dbReference type="RefSeq" id="WP_185141652.1">
    <property type="nucleotide sequence ID" value="NZ_JACJVP010000007.1"/>
</dbReference>
<dbReference type="Proteomes" id="UP000547209">
    <property type="component" value="Unassembled WGS sequence"/>
</dbReference>
<evidence type="ECO:0000256" key="3">
    <source>
        <dbReference type="SAM" id="SignalP"/>
    </source>
</evidence>
<feature type="compositionally biased region" description="Low complexity" evidence="2">
    <location>
        <begin position="40"/>
        <end position="50"/>
    </location>
</feature>
<dbReference type="InterPro" id="IPR036249">
    <property type="entry name" value="Thioredoxin-like_sf"/>
</dbReference>
<dbReference type="Gene3D" id="3.40.30.10">
    <property type="entry name" value="Glutaredoxin"/>
    <property type="match status" value="1"/>
</dbReference>